<dbReference type="Pfam" id="PF20306">
    <property type="entry name" value="Sp-DndD"/>
    <property type="match status" value="1"/>
</dbReference>
<dbReference type="InterPro" id="IPR046882">
    <property type="entry name" value="Sp-DndD"/>
</dbReference>
<reference evidence="1 2" key="1">
    <citation type="submission" date="2016-04" db="EMBL/GenBank/DDBJ databases">
        <title>The complete genome sequence of Erythrobacter atlanticus s21-N3.</title>
        <authorList>
            <person name="Wang W."/>
            <person name="Wang L."/>
            <person name="Zhuang L."/>
            <person name="Shao Z."/>
        </authorList>
    </citation>
    <scope>NUCLEOTIDE SEQUENCE [LARGE SCALE GENOMIC DNA]</scope>
    <source>
        <strain evidence="2">s21-N3</strain>
        <plasmid evidence="2">Plasmid</plasmid>
    </source>
</reference>
<organism evidence="1 2">
    <name type="scientific">Aurantiacibacter atlanticus</name>
    <dbReference type="NCBI Taxonomy" id="1648404"/>
    <lineage>
        <taxon>Bacteria</taxon>
        <taxon>Pseudomonadati</taxon>
        <taxon>Pseudomonadota</taxon>
        <taxon>Alphaproteobacteria</taxon>
        <taxon>Sphingomonadales</taxon>
        <taxon>Erythrobacteraceae</taxon>
        <taxon>Aurantiacibacter</taxon>
    </lineage>
</organism>
<accession>A0A161IUJ8</accession>
<evidence type="ECO:0000313" key="1">
    <source>
        <dbReference type="EMBL" id="ANC50590.1"/>
    </source>
</evidence>
<gene>
    <name evidence="1" type="ORF">CP97_14901</name>
</gene>
<geneLocation type="plasmid" evidence="2"/>
<sequence>MTESDDLALQTLLDVRQEIAPELDPELLRACYEIQRQHQFNPERSQPSVAMERLIDEAVDKLVLGTDSK</sequence>
<proteinExistence type="predicted"/>
<dbReference type="RefSeq" id="WP_063612570.1">
    <property type="nucleotide sequence ID" value="NZ_CP015441.1"/>
</dbReference>
<dbReference type="AlphaFoldDB" id="A0A161IUJ8"/>
<protein>
    <submittedName>
        <fullName evidence="1">Uncharacterized protein</fullName>
    </submittedName>
</protein>
<dbReference type="KEGG" id="ery:CP97_14901"/>
<keyword evidence="2" id="KW-1185">Reference proteome</keyword>
<dbReference type="Proteomes" id="UP000059113">
    <property type="component" value="Plasmid"/>
</dbReference>
<keyword evidence="1" id="KW-0614">Plasmid</keyword>
<dbReference type="OrthoDB" id="8454216at2"/>
<name>A0A161IUJ8_9SPHN</name>
<dbReference type="EMBL" id="CP015441">
    <property type="protein sequence ID" value="ANC50590.1"/>
    <property type="molecule type" value="Genomic_DNA"/>
</dbReference>
<evidence type="ECO:0000313" key="2">
    <source>
        <dbReference type="Proteomes" id="UP000059113"/>
    </source>
</evidence>